<feature type="transmembrane region" description="Helical" evidence="1">
    <location>
        <begin position="338"/>
        <end position="365"/>
    </location>
</feature>
<dbReference type="RefSeq" id="WP_104206245.1">
    <property type="nucleotide sequence ID" value="NZ_PHHC01000009.1"/>
</dbReference>
<organism evidence="2 3">
    <name type="scientific">Holospora curviuscula</name>
    <dbReference type="NCBI Taxonomy" id="1082868"/>
    <lineage>
        <taxon>Bacteria</taxon>
        <taxon>Pseudomonadati</taxon>
        <taxon>Pseudomonadota</taxon>
        <taxon>Alphaproteobacteria</taxon>
        <taxon>Holosporales</taxon>
        <taxon>Holosporaceae</taxon>
        <taxon>Holospora</taxon>
    </lineage>
</organism>
<keyword evidence="1" id="KW-0472">Membrane</keyword>
<feature type="transmembrane region" description="Helical" evidence="1">
    <location>
        <begin position="67"/>
        <end position="90"/>
    </location>
</feature>
<gene>
    <name evidence="2" type="ORF">HCUR_00044</name>
</gene>
<keyword evidence="3" id="KW-1185">Reference proteome</keyword>
<keyword evidence="1" id="KW-0812">Transmembrane</keyword>
<sequence length="376" mass="43278">MDTRLSLVLVQQYEAMIFHLYGSSFLKNLGYSLWITTKNFLLISIFCLPLYGLGYTVRFFFNTSLSLQIGGLVLLSSVSMGYFLLVPWWIHHNISRTYGMLTVAYQFSLMSLKIMLFELPLILSWGLLSILFSSVVDISKAGFVPLVTLVLFKYLFFRWNKHFFINAASGRVEMSNVLKNTLVQALEDDFQNFLNKSWLHWLFYTFLNLLKFLAFLYFLSTFFILLYGVYFVGVMGLSRSDKVTADLSLLFSLIPFLTILCFPLIVVLCISSWIHRRYVGGMWALLHNVTCGGTIMMATPYMIGFYILFSISIVSFNHDGYNFLSLLNPLEFILKTNIHLNSFSILTPLGFISMGILMAISYCTFKVYKQNFSRSS</sequence>
<proteinExistence type="predicted"/>
<dbReference type="AlphaFoldDB" id="A0A2S5RHY4"/>
<feature type="transmembrane region" description="Helical" evidence="1">
    <location>
        <begin position="138"/>
        <end position="156"/>
    </location>
</feature>
<feature type="transmembrane region" description="Helical" evidence="1">
    <location>
        <begin position="295"/>
        <end position="318"/>
    </location>
</feature>
<feature type="transmembrane region" description="Helical" evidence="1">
    <location>
        <begin position="201"/>
        <end position="230"/>
    </location>
</feature>
<name>A0A2S5RHY4_9PROT</name>
<dbReference type="Proteomes" id="UP000239425">
    <property type="component" value="Unassembled WGS sequence"/>
</dbReference>
<reference evidence="2 3" key="1">
    <citation type="submission" date="2017-11" db="EMBL/GenBank/DDBJ databases">
        <title>Comparative genomic analysis of Holospora spp., intranuclear symbionts of paramecia.</title>
        <authorList>
            <person name="Garushyants S.K."/>
            <person name="Beliavskaya A."/>
            <person name="Malko D.B."/>
            <person name="Logacheva M.D."/>
            <person name="Rautian M.S."/>
            <person name="Gelfand M.S."/>
        </authorList>
    </citation>
    <scope>NUCLEOTIDE SEQUENCE [LARGE SCALE GENOMIC DNA]</scope>
    <source>
        <strain evidence="3">02AZ16</strain>
    </source>
</reference>
<accession>A0A2S5RHY4</accession>
<evidence type="ECO:0000256" key="1">
    <source>
        <dbReference type="SAM" id="Phobius"/>
    </source>
</evidence>
<protein>
    <submittedName>
        <fullName evidence="2">Uncharacterized protein</fullName>
    </submittedName>
</protein>
<evidence type="ECO:0000313" key="2">
    <source>
        <dbReference type="EMBL" id="PPE06931.1"/>
    </source>
</evidence>
<feature type="transmembrane region" description="Helical" evidence="1">
    <location>
        <begin position="250"/>
        <end position="274"/>
    </location>
</feature>
<feature type="transmembrane region" description="Helical" evidence="1">
    <location>
        <begin position="111"/>
        <end position="132"/>
    </location>
</feature>
<evidence type="ECO:0000313" key="3">
    <source>
        <dbReference type="Proteomes" id="UP000239425"/>
    </source>
</evidence>
<comment type="caution">
    <text evidence="2">The sequence shown here is derived from an EMBL/GenBank/DDBJ whole genome shotgun (WGS) entry which is preliminary data.</text>
</comment>
<keyword evidence="1" id="KW-1133">Transmembrane helix</keyword>
<dbReference type="EMBL" id="PHHC01000009">
    <property type="protein sequence ID" value="PPE06931.1"/>
    <property type="molecule type" value="Genomic_DNA"/>
</dbReference>
<feature type="transmembrane region" description="Helical" evidence="1">
    <location>
        <begin position="40"/>
        <end position="61"/>
    </location>
</feature>